<evidence type="ECO:0000313" key="2">
    <source>
        <dbReference type="Proteomes" id="UP000887566"/>
    </source>
</evidence>
<proteinExistence type="predicted"/>
<organism evidence="2 3">
    <name type="scientific">Plectus sambesii</name>
    <dbReference type="NCBI Taxonomy" id="2011161"/>
    <lineage>
        <taxon>Eukaryota</taxon>
        <taxon>Metazoa</taxon>
        <taxon>Ecdysozoa</taxon>
        <taxon>Nematoda</taxon>
        <taxon>Chromadorea</taxon>
        <taxon>Plectida</taxon>
        <taxon>Plectina</taxon>
        <taxon>Plectoidea</taxon>
        <taxon>Plectidae</taxon>
        <taxon>Plectus</taxon>
    </lineage>
</organism>
<protein>
    <submittedName>
        <fullName evidence="3">Uncharacterized protein</fullName>
    </submittedName>
</protein>
<dbReference type="AlphaFoldDB" id="A0A914WDS4"/>
<dbReference type="Proteomes" id="UP000887566">
    <property type="component" value="Unplaced"/>
</dbReference>
<accession>A0A914WDS4</accession>
<keyword evidence="1" id="KW-0732">Signal</keyword>
<evidence type="ECO:0000313" key="3">
    <source>
        <dbReference type="WBParaSite" id="PSAMB.scaffold3966size16220.g23055.t1"/>
    </source>
</evidence>
<sequence length="137" mass="15646">MYLRVAAVLLVVFAAVGHSIICYESDNTGLVHEVNNASWSYCALIPPMTSRPVTGRVFGVGPNNDWTEAYDHTFGLKDRYYNILSICILEKYDFRTLSPQFTNHSPEFLFRCVCNYDRCNHANTFSAYINAVEMENQ</sequence>
<feature type="chain" id="PRO_5037090575" evidence="1">
    <location>
        <begin position="20"/>
        <end position="137"/>
    </location>
</feature>
<name>A0A914WDS4_9BILA</name>
<dbReference type="InterPro" id="IPR035291">
    <property type="entry name" value="DUF5354"/>
</dbReference>
<evidence type="ECO:0000256" key="1">
    <source>
        <dbReference type="SAM" id="SignalP"/>
    </source>
</evidence>
<reference evidence="3" key="1">
    <citation type="submission" date="2022-11" db="UniProtKB">
        <authorList>
            <consortium name="WormBaseParasite"/>
        </authorList>
    </citation>
    <scope>IDENTIFICATION</scope>
</reference>
<feature type="signal peptide" evidence="1">
    <location>
        <begin position="1"/>
        <end position="19"/>
    </location>
</feature>
<dbReference type="Pfam" id="PF17305">
    <property type="entry name" value="DUF5354"/>
    <property type="match status" value="1"/>
</dbReference>
<dbReference type="WBParaSite" id="PSAMB.scaffold3966size16220.g23055.t1">
    <property type="protein sequence ID" value="PSAMB.scaffold3966size16220.g23055.t1"/>
    <property type="gene ID" value="PSAMB.scaffold3966size16220.g23055"/>
</dbReference>
<keyword evidence="2" id="KW-1185">Reference proteome</keyword>